<dbReference type="GO" id="GO:0032259">
    <property type="term" value="P:methylation"/>
    <property type="evidence" value="ECO:0007669"/>
    <property type="project" value="UniProtKB-KW"/>
</dbReference>
<dbReference type="EMBL" id="DTLI01000022">
    <property type="protein sequence ID" value="HHS51419.1"/>
    <property type="molecule type" value="Genomic_DNA"/>
</dbReference>
<sequence length="246" mass="28484">MTQPVEPFTDFAPYYDSFMLKCVDYEGWVKYIEKIFKQFKFKPKTILDLACGTGIPTILLAKRGYQMIGVDRAKAMLEILKKKSKGYNIITYEADIRDFTLPEPADACICLYDSINYLLTEEDLEQCFKCVRRGVKKGGLFIFDMNTIYGLKVFWGNRESVREAGNVNSVWHNTYDETTAISTLYLTCQVKDENRTFLEIHKERAYDLPLIQKLLFDCGFSLVNFYHHGTFIPPTPFSVRVMVVAK</sequence>
<accession>A0A7C6EBP4</accession>
<dbReference type="CDD" id="cd02440">
    <property type="entry name" value="AdoMet_MTases"/>
    <property type="match status" value="1"/>
</dbReference>
<evidence type="ECO:0000313" key="3">
    <source>
        <dbReference type="EMBL" id="HHS51419.1"/>
    </source>
</evidence>
<proteinExistence type="predicted"/>
<gene>
    <name evidence="3" type="ORF">ENW73_00930</name>
</gene>
<keyword evidence="3" id="KW-0489">Methyltransferase</keyword>
<evidence type="ECO:0000259" key="2">
    <source>
        <dbReference type="Pfam" id="PF13649"/>
    </source>
</evidence>
<reference evidence="3" key="1">
    <citation type="journal article" date="2020" name="mSystems">
        <title>Genome- and Community-Level Interaction Insights into Carbon Utilization and Element Cycling Functions of Hydrothermarchaeota in Hydrothermal Sediment.</title>
        <authorList>
            <person name="Zhou Z."/>
            <person name="Liu Y."/>
            <person name="Xu W."/>
            <person name="Pan J."/>
            <person name="Luo Z.H."/>
            <person name="Li M."/>
        </authorList>
    </citation>
    <scope>NUCLEOTIDE SEQUENCE [LARGE SCALE GENOMIC DNA]</scope>
    <source>
        <strain evidence="3">SpSt-876</strain>
    </source>
</reference>
<dbReference type="GO" id="GO:0008168">
    <property type="term" value="F:methyltransferase activity"/>
    <property type="evidence" value="ECO:0007669"/>
    <property type="project" value="UniProtKB-KW"/>
</dbReference>
<dbReference type="Gene3D" id="3.40.50.150">
    <property type="entry name" value="Vaccinia Virus protein VP39"/>
    <property type="match status" value="1"/>
</dbReference>
<dbReference type="InterPro" id="IPR041698">
    <property type="entry name" value="Methyltransf_25"/>
</dbReference>
<dbReference type="AlphaFoldDB" id="A0A7C6EBP4"/>
<organism evidence="3">
    <name type="scientific">candidate division WOR-3 bacterium</name>
    <dbReference type="NCBI Taxonomy" id="2052148"/>
    <lineage>
        <taxon>Bacteria</taxon>
        <taxon>Bacteria division WOR-3</taxon>
    </lineage>
</organism>
<dbReference type="PANTHER" id="PTHR43861">
    <property type="entry name" value="TRANS-ACONITATE 2-METHYLTRANSFERASE-RELATED"/>
    <property type="match status" value="1"/>
</dbReference>
<feature type="domain" description="Methyltransferase" evidence="2">
    <location>
        <begin position="46"/>
        <end position="139"/>
    </location>
</feature>
<name>A0A7C6EBP4_UNCW3</name>
<dbReference type="InterPro" id="IPR029063">
    <property type="entry name" value="SAM-dependent_MTases_sf"/>
</dbReference>
<protein>
    <submittedName>
        <fullName evidence="3">Class I SAM-dependent methyltransferase</fullName>
    </submittedName>
</protein>
<dbReference type="SUPFAM" id="SSF53335">
    <property type="entry name" value="S-adenosyl-L-methionine-dependent methyltransferases"/>
    <property type="match status" value="1"/>
</dbReference>
<comment type="caution">
    <text evidence="3">The sequence shown here is derived from an EMBL/GenBank/DDBJ whole genome shotgun (WGS) entry which is preliminary data.</text>
</comment>
<keyword evidence="1 3" id="KW-0808">Transferase</keyword>
<dbReference type="Gene3D" id="2.20.25.110">
    <property type="entry name" value="S-adenosyl-L-methionine-dependent methyltransferases"/>
    <property type="match status" value="1"/>
</dbReference>
<evidence type="ECO:0000256" key="1">
    <source>
        <dbReference type="ARBA" id="ARBA00022679"/>
    </source>
</evidence>
<dbReference type="Pfam" id="PF13649">
    <property type="entry name" value="Methyltransf_25"/>
    <property type="match status" value="1"/>
</dbReference>